<dbReference type="Pfam" id="PF00582">
    <property type="entry name" value="Usp"/>
    <property type="match status" value="1"/>
</dbReference>
<dbReference type="AlphaFoldDB" id="A0A0U5HXY9"/>
<comment type="similarity">
    <text evidence="1">Belongs to the universal stress protein A family.</text>
</comment>
<geneLocation type="plasmid" evidence="4">
    <name>pSTJ001</name>
</geneLocation>
<dbReference type="OrthoDB" id="105697at2157"/>
<dbReference type="Proteomes" id="UP000066737">
    <property type="component" value="Plasmid pSTJ001"/>
</dbReference>
<dbReference type="KEGG" id="hhb:Hhub_4067"/>
<dbReference type="InterPro" id="IPR006015">
    <property type="entry name" value="Universal_stress_UspA"/>
</dbReference>
<dbReference type="PANTHER" id="PTHR46268:SF24">
    <property type="entry name" value="UNIVERSAL STRESS PROTEIN"/>
    <property type="match status" value="1"/>
</dbReference>
<dbReference type="EMBL" id="LN831303">
    <property type="protein sequence ID" value="CQH63402.1"/>
    <property type="molecule type" value="Genomic_DNA"/>
</dbReference>
<dbReference type="SUPFAM" id="SSF52402">
    <property type="entry name" value="Adenine nucleotide alpha hydrolases-like"/>
    <property type="match status" value="1"/>
</dbReference>
<dbReference type="InterPro" id="IPR014729">
    <property type="entry name" value="Rossmann-like_a/b/a_fold"/>
</dbReference>
<evidence type="ECO:0000259" key="2">
    <source>
        <dbReference type="Pfam" id="PF00582"/>
    </source>
</evidence>
<proteinExistence type="inferred from homology"/>
<evidence type="ECO:0000313" key="3">
    <source>
        <dbReference type="EMBL" id="CQH63402.1"/>
    </source>
</evidence>
<reference evidence="4" key="1">
    <citation type="journal article" date="2016" name="Environ. Microbiol.">
        <title>The complete genome of a viable archaeum isolated from 123-million-year-old rock salt.</title>
        <authorList>
            <person name="Jaakkola S.T."/>
            <person name="Pfeiffer F."/>
            <person name="Ravantti J.J."/>
            <person name="Guo Q."/>
            <person name="Liu Y."/>
            <person name="Chen X."/>
            <person name="Ma H."/>
            <person name="Yang C."/>
            <person name="Oksanen H.M."/>
            <person name="Bamford D.H."/>
        </authorList>
    </citation>
    <scope>NUCLEOTIDE SEQUENCE</scope>
    <source>
        <strain evidence="4">JI20-1</strain>
        <plasmid evidence="4">Plasmid pSTJ001</plasmid>
    </source>
</reference>
<dbReference type="PANTHER" id="PTHR46268">
    <property type="entry name" value="STRESS RESPONSE PROTEIN NHAX"/>
    <property type="match status" value="1"/>
</dbReference>
<gene>
    <name evidence="3" type="ORF">HHUB_4067</name>
</gene>
<evidence type="ECO:0000313" key="4">
    <source>
        <dbReference type="Proteomes" id="UP000066737"/>
    </source>
</evidence>
<dbReference type="Gene3D" id="3.40.50.620">
    <property type="entry name" value="HUPs"/>
    <property type="match status" value="1"/>
</dbReference>
<dbReference type="GeneID" id="26660416"/>
<sequence>MGQHILVPVDGSPQSEAALEYVLDSYADAEVTILHVVDPASPFGYGDDENFDFESYQAEGKRRHERATELLEEYGELASERGVAFDTRLKTGKPAVEILEAADDEDVDLIVMGSRGRSGVGRVLFGSVAETVTRRATVPVTIFKQRDDEKR</sequence>
<accession>A0A0U5HXY9</accession>
<dbReference type="PRINTS" id="PR01438">
    <property type="entry name" value="UNVRSLSTRESS"/>
</dbReference>
<organism evidence="3 4">
    <name type="scientific">Halobacterium hubeiense</name>
    <dbReference type="NCBI Taxonomy" id="1407499"/>
    <lineage>
        <taxon>Archaea</taxon>
        <taxon>Methanobacteriati</taxon>
        <taxon>Methanobacteriota</taxon>
        <taxon>Stenosarchaea group</taxon>
        <taxon>Halobacteria</taxon>
        <taxon>Halobacteriales</taxon>
        <taxon>Halobacteriaceae</taxon>
        <taxon>Halobacterium</taxon>
    </lineage>
</organism>
<keyword evidence="4" id="KW-1185">Reference proteome</keyword>
<dbReference type="InterPro" id="IPR006016">
    <property type="entry name" value="UspA"/>
</dbReference>
<name>A0A0U5HXY9_9EURY</name>
<protein>
    <submittedName>
        <fullName evidence="3">UspA domain protein</fullName>
    </submittedName>
</protein>
<dbReference type="RefSeq" id="WP_059058433.1">
    <property type="nucleotide sequence ID" value="NZ_CEML01000004.1"/>
</dbReference>
<feature type="domain" description="UspA" evidence="2">
    <location>
        <begin position="3"/>
        <end position="144"/>
    </location>
</feature>
<dbReference type="CDD" id="cd00293">
    <property type="entry name" value="USP-like"/>
    <property type="match status" value="1"/>
</dbReference>
<evidence type="ECO:0000256" key="1">
    <source>
        <dbReference type="ARBA" id="ARBA00008791"/>
    </source>
</evidence>